<sequence length="515" mass="57761">MAGKQHQPIFSLSHIAQELLNAGRAINQDDQGTQLFFERVAKAIETAEGGGKRPDRPIYGGILFGDTDGGEHVGAAPLDLIVETLARTWLGTSSDGSAPLCTIHCMQYYPGQHPEWFRELLGPPKQTDGAIIFSDVAQYSIEEPHRLLKTEHEKIPYVRWMQQFFDRIIPRLVALNEQLKSLSKKSIHIDRELSNLADHVNQVQMEIDQRHEPYFSVVVFKNVDVAPPEFIAQVLMPILTTGKLPLHYGGGMTDFTRSIVLMTAQDRDGIVPKGMTLGFPLPNNQTQSRRASFLKVRKAISNYRWGTLLDAIGDELVIIGPRTKEAQMMLLEHELNIIQQRLEQHGIFAVFDPTFKEWLLWQTREPQRNELGDEGVWTDAMLQTALERNVRNPLSRVALAGKLYRGGTIIFRVEKTLALQRSRDALMAYASEPPRNSENFDSAYLAKALQEAVIDYPDTPDIEKLEQHTQSVIIEAQRRLAALMLTRQAGPPRPPGAPNDLDPPGGSTGPSDTET</sequence>
<protein>
    <submittedName>
        <fullName evidence="2">Uncharacterized protein</fullName>
    </submittedName>
</protein>
<evidence type="ECO:0000313" key="2">
    <source>
        <dbReference type="EMBL" id="OHA48045.1"/>
    </source>
</evidence>
<gene>
    <name evidence="2" type="ORF">A2806_03740</name>
</gene>
<reference evidence="2 3" key="1">
    <citation type="journal article" date="2016" name="Nat. Commun.">
        <title>Thousands of microbial genomes shed light on interconnected biogeochemical processes in an aquifer system.</title>
        <authorList>
            <person name="Anantharaman K."/>
            <person name="Brown C.T."/>
            <person name="Hug L.A."/>
            <person name="Sharon I."/>
            <person name="Castelle C.J."/>
            <person name="Probst A.J."/>
            <person name="Thomas B.C."/>
            <person name="Singh A."/>
            <person name="Wilkins M.J."/>
            <person name="Karaoz U."/>
            <person name="Brodie E.L."/>
            <person name="Williams K.H."/>
            <person name="Hubbard S.S."/>
            <person name="Banfield J.F."/>
        </authorList>
    </citation>
    <scope>NUCLEOTIDE SEQUENCE [LARGE SCALE GENOMIC DNA]</scope>
</reference>
<evidence type="ECO:0000256" key="1">
    <source>
        <dbReference type="SAM" id="MobiDB-lite"/>
    </source>
</evidence>
<organism evidence="2 3">
    <name type="scientific">Candidatus Terrybacteria bacterium RIFCSPHIGHO2_01_FULL_48_17</name>
    <dbReference type="NCBI Taxonomy" id="1802362"/>
    <lineage>
        <taxon>Bacteria</taxon>
        <taxon>Candidatus Terryibacteriota</taxon>
    </lineage>
</organism>
<dbReference type="EMBL" id="MHSS01000009">
    <property type="protein sequence ID" value="OHA48045.1"/>
    <property type="molecule type" value="Genomic_DNA"/>
</dbReference>
<comment type="caution">
    <text evidence="2">The sequence shown here is derived from an EMBL/GenBank/DDBJ whole genome shotgun (WGS) entry which is preliminary data.</text>
</comment>
<dbReference type="Proteomes" id="UP000177629">
    <property type="component" value="Unassembled WGS sequence"/>
</dbReference>
<accession>A0A1G2PI83</accession>
<dbReference type="STRING" id="1802362.A2806_03740"/>
<proteinExistence type="predicted"/>
<feature type="region of interest" description="Disordered" evidence="1">
    <location>
        <begin position="483"/>
        <end position="515"/>
    </location>
</feature>
<evidence type="ECO:0000313" key="3">
    <source>
        <dbReference type="Proteomes" id="UP000177629"/>
    </source>
</evidence>
<name>A0A1G2PI83_9BACT</name>
<dbReference type="AlphaFoldDB" id="A0A1G2PI83"/>
<dbReference type="Gene3D" id="1.10.8.60">
    <property type="match status" value="1"/>
</dbReference>